<dbReference type="EMBL" id="CP006764">
    <property type="protein sequence ID" value="AIT62335.1"/>
    <property type="molecule type" value="Genomic_DNA"/>
</dbReference>
<dbReference type="SUPFAM" id="SSF52266">
    <property type="entry name" value="SGNH hydrolase"/>
    <property type="match status" value="1"/>
</dbReference>
<name>A0A097IJP6_9CORY</name>
<evidence type="ECO:0000313" key="3">
    <source>
        <dbReference type="EMBL" id="AIT62335.1"/>
    </source>
</evidence>
<dbReference type="Proteomes" id="UP000029914">
    <property type="component" value="Chromosome"/>
</dbReference>
<keyword evidence="4" id="KW-1185">Reference proteome</keyword>
<dbReference type="STRING" id="558173.CDOO_11825"/>
<accession>A0A097IJP6</accession>
<evidence type="ECO:0000313" key="4">
    <source>
        <dbReference type="Proteomes" id="UP000029914"/>
    </source>
</evidence>
<feature type="region of interest" description="Disordered" evidence="1">
    <location>
        <begin position="15"/>
        <end position="34"/>
    </location>
</feature>
<dbReference type="HOGENOM" id="CLU_038449_2_1_11"/>
<evidence type="ECO:0000259" key="2">
    <source>
        <dbReference type="Pfam" id="PF13472"/>
    </source>
</evidence>
<sequence>MVTFGDSFAANGGAGGGRFVPSETPSRPNCRTDNENWPHVAARTAGLQLADYSCNGTSYLLPDYVEAAIAQGDLGYDTRQVAIMFGILDVRVIGDVAYSATTHGQDLQYSAYVSGLNDTVNRIRSVAPNAKITMVSYPRLIDNDYLCTGTFEGVLPAGSSQRGPNVFIPGGTHVESHFSQVIGDTAARIGVSFVDLYSASSGHGPCSDPSQRWVNMYQRANPDSVMTNHPTDFGHQEMGRLVGASL</sequence>
<dbReference type="Pfam" id="PF13472">
    <property type="entry name" value="Lipase_GDSL_2"/>
    <property type="match status" value="1"/>
</dbReference>
<dbReference type="eggNOG" id="COG2755">
    <property type="taxonomic scope" value="Bacteria"/>
</dbReference>
<gene>
    <name evidence="3" type="ORF">CDOO_11825</name>
</gene>
<evidence type="ECO:0000256" key="1">
    <source>
        <dbReference type="SAM" id="MobiDB-lite"/>
    </source>
</evidence>
<dbReference type="KEGG" id="cdo:CDOO_11825"/>
<dbReference type="AlphaFoldDB" id="A0A097IJP6"/>
<protein>
    <recommendedName>
        <fullName evidence="2">SGNH hydrolase-type esterase domain-containing protein</fullName>
    </recommendedName>
</protein>
<dbReference type="InterPro" id="IPR013830">
    <property type="entry name" value="SGNH_hydro"/>
</dbReference>
<dbReference type="InterPro" id="IPR036514">
    <property type="entry name" value="SGNH_hydro_sf"/>
</dbReference>
<organism evidence="3 4">
    <name type="scientific">Corynebacterium doosanense CAU 212 = DSM 45436</name>
    <dbReference type="NCBI Taxonomy" id="558173"/>
    <lineage>
        <taxon>Bacteria</taxon>
        <taxon>Bacillati</taxon>
        <taxon>Actinomycetota</taxon>
        <taxon>Actinomycetes</taxon>
        <taxon>Mycobacteriales</taxon>
        <taxon>Corynebacteriaceae</taxon>
        <taxon>Corynebacterium</taxon>
    </lineage>
</organism>
<feature type="domain" description="SGNH hydrolase-type esterase" evidence="2">
    <location>
        <begin position="4"/>
        <end position="236"/>
    </location>
</feature>
<proteinExistence type="predicted"/>
<dbReference type="Gene3D" id="3.40.50.1110">
    <property type="entry name" value="SGNH hydrolase"/>
    <property type="match status" value="1"/>
</dbReference>
<reference evidence="3 4" key="1">
    <citation type="submission" date="2013-09" db="EMBL/GenBank/DDBJ databases">
        <title>Complete genome sequence of Corynebacterium doosanense CAU 212(T) (=DSM 45436(T)), isolated from activated sludge.</title>
        <authorList>
            <person name="Schaffert L."/>
            <person name="Albersmeier A."/>
            <person name="Kalinowski J."/>
            <person name="Ruckert C."/>
        </authorList>
    </citation>
    <scope>NUCLEOTIDE SEQUENCE [LARGE SCALE GENOMIC DNA]</scope>
    <source>
        <strain evidence="3 4">CAU 212</strain>
    </source>
</reference>